<organism evidence="1 2">
    <name type="scientific">Linnemannia gamsii</name>
    <dbReference type="NCBI Taxonomy" id="64522"/>
    <lineage>
        <taxon>Eukaryota</taxon>
        <taxon>Fungi</taxon>
        <taxon>Fungi incertae sedis</taxon>
        <taxon>Mucoromycota</taxon>
        <taxon>Mortierellomycotina</taxon>
        <taxon>Mortierellomycetes</taxon>
        <taxon>Mortierellales</taxon>
        <taxon>Mortierellaceae</taxon>
        <taxon>Linnemannia</taxon>
    </lineage>
</organism>
<accession>A0ABQ7KC47</accession>
<dbReference type="PANTHER" id="PTHR38696:SF1">
    <property type="entry name" value="MEDIATOR OF RNA POLYMERASE II TRANSCRIPTION SUBUNIT 13"/>
    <property type="match status" value="1"/>
</dbReference>
<sequence>MALCRWNVVQAARISKMDSDKDFLMFDSVDPGLGAIEMAEVDMFVMTLMGKDKIRIIGAGPSTTAVVGAVKQAVLTHWKHPIKKYVIQEAYHEFHLEGNPWAPHKAEEAAAKICMAQLLANVSSLGYKLYVSLDIHKSSKDSESECLVFRRVGRVWR</sequence>
<keyword evidence="2" id="KW-1185">Reference proteome</keyword>
<dbReference type="EMBL" id="JAAAIM010000064">
    <property type="protein sequence ID" value="KAG0296171.1"/>
    <property type="molecule type" value="Genomic_DNA"/>
</dbReference>
<evidence type="ECO:0000313" key="1">
    <source>
        <dbReference type="EMBL" id="KAG0296171.1"/>
    </source>
</evidence>
<name>A0ABQ7KC47_9FUNG</name>
<gene>
    <name evidence="1" type="ORF">BGZ96_010074</name>
</gene>
<reference evidence="1 2" key="1">
    <citation type="journal article" date="2020" name="Fungal Divers.">
        <title>Resolving the Mortierellaceae phylogeny through synthesis of multi-gene phylogenetics and phylogenomics.</title>
        <authorList>
            <person name="Vandepol N."/>
            <person name="Liber J."/>
            <person name="Desiro A."/>
            <person name="Na H."/>
            <person name="Kennedy M."/>
            <person name="Barry K."/>
            <person name="Grigoriev I.V."/>
            <person name="Miller A.N."/>
            <person name="O'Donnell K."/>
            <person name="Stajich J.E."/>
            <person name="Bonito G."/>
        </authorList>
    </citation>
    <scope>NUCLEOTIDE SEQUENCE [LARGE SCALE GENOMIC DNA]</scope>
    <source>
        <strain evidence="1 2">AD045</strain>
    </source>
</reference>
<protein>
    <submittedName>
        <fullName evidence="1">Uncharacterized protein</fullName>
    </submittedName>
</protein>
<evidence type="ECO:0000313" key="2">
    <source>
        <dbReference type="Proteomes" id="UP001194696"/>
    </source>
</evidence>
<proteinExistence type="predicted"/>
<dbReference type="PANTHER" id="PTHR38696">
    <property type="entry name" value="MEDIATOR OF RNA POLYMERASE II TRANSCRIPTION SUBUNIT 13"/>
    <property type="match status" value="1"/>
</dbReference>
<dbReference type="Proteomes" id="UP001194696">
    <property type="component" value="Unassembled WGS sequence"/>
</dbReference>
<comment type="caution">
    <text evidence="1">The sequence shown here is derived from an EMBL/GenBank/DDBJ whole genome shotgun (WGS) entry which is preliminary data.</text>
</comment>